<feature type="region of interest" description="Disordered" evidence="1">
    <location>
        <begin position="73"/>
        <end position="146"/>
    </location>
</feature>
<reference evidence="2 3" key="2">
    <citation type="submission" date="2020-07" db="EMBL/GenBank/DDBJ databases">
        <title>Genome assembly of wild tea tree DASZ reveals pedigree and selection history of tea varieties.</title>
        <authorList>
            <person name="Zhang W."/>
        </authorList>
    </citation>
    <scope>NUCLEOTIDE SEQUENCE [LARGE SCALE GENOMIC DNA]</scope>
    <source>
        <strain evidence="3">cv. G240</strain>
        <tissue evidence="2">Leaf</tissue>
    </source>
</reference>
<evidence type="ECO:0000256" key="1">
    <source>
        <dbReference type="SAM" id="MobiDB-lite"/>
    </source>
</evidence>
<dbReference type="EMBL" id="JACBKZ010000007">
    <property type="protein sequence ID" value="KAF5947036.1"/>
    <property type="molecule type" value="Genomic_DNA"/>
</dbReference>
<comment type="caution">
    <text evidence="2">The sequence shown here is derived from an EMBL/GenBank/DDBJ whole genome shotgun (WGS) entry which is preliminary data.</text>
</comment>
<feature type="region of interest" description="Disordered" evidence="1">
    <location>
        <begin position="274"/>
        <end position="333"/>
    </location>
</feature>
<protein>
    <submittedName>
        <fullName evidence="2">Uncharacterized protein</fullName>
    </submittedName>
</protein>
<sequence length="360" mass="38480">MATRIHPLLKEEPHLSKIPLMPKIISKLLLHGPQKKPPIKPKQKPPLAPVYQHLNQHCDSGNPAVLSRCSCLSTPSETEGTAATPTDDSNGPVGTISALPNKSRTTGDAPTVLGPKPAFSEEVCRSTRSKSEGASSTSPDDGVGPVVTISAIPIESCTTGEDPSSGLEPNPACSKERTRLRVHRGFIGFHITTTPITNDTVNIFPSKVDGHPHHPNPNTSSPGRLYLSTYKVLKATTIPTGDPSHQQSTTVAATPLPHLADPKTVNYLDPAKQTAFAPPSNARHDHTPPLPNEAPHPSPQSTHRDIQTLPLKPPQTQKIDHQGMKSAGVGRNHSMPETSADILAAFDMNVLLFLLCITDL</sequence>
<keyword evidence="3" id="KW-1185">Reference proteome</keyword>
<dbReference type="AlphaFoldDB" id="A0A7J7H5J0"/>
<evidence type="ECO:0000313" key="3">
    <source>
        <dbReference type="Proteomes" id="UP000593564"/>
    </source>
</evidence>
<feature type="compositionally biased region" description="Polar residues" evidence="1">
    <location>
        <begin position="73"/>
        <end position="89"/>
    </location>
</feature>
<organism evidence="2 3">
    <name type="scientific">Camellia sinensis</name>
    <name type="common">Tea plant</name>
    <name type="synonym">Thea sinensis</name>
    <dbReference type="NCBI Taxonomy" id="4442"/>
    <lineage>
        <taxon>Eukaryota</taxon>
        <taxon>Viridiplantae</taxon>
        <taxon>Streptophyta</taxon>
        <taxon>Embryophyta</taxon>
        <taxon>Tracheophyta</taxon>
        <taxon>Spermatophyta</taxon>
        <taxon>Magnoliopsida</taxon>
        <taxon>eudicotyledons</taxon>
        <taxon>Gunneridae</taxon>
        <taxon>Pentapetalae</taxon>
        <taxon>asterids</taxon>
        <taxon>Ericales</taxon>
        <taxon>Theaceae</taxon>
        <taxon>Camellia</taxon>
    </lineage>
</organism>
<accession>A0A7J7H5J0</accession>
<feature type="compositionally biased region" description="Pro residues" evidence="1">
    <location>
        <begin position="288"/>
        <end position="298"/>
    </location>
</feature>
<proteinExistence type="predicted"/>
<dbReference type="Proteomes" id="UP000593564">
    <property type="component" value="Unassembled WGS sequence"/>
</dbReference>
<name>A0A7J7H5J0_CAMSI</name>
<feature type="compositionally biased region" description="Polar residues" evidence="1">
    <location>
        <begin position="98"/>
        <end position="108"/>
    </location>
</feature>
<feature type="compositionally biased region" description="Basic and acidic residues" evidence="1">
    <location>
        <begin position="122"/>
        <end position="131"/>
    </location>
</feature>
<evidence type="ECO:0000313" key="2">
    <source>
        <dbReference type="EMBL" id="KAF5947036.1"/>
    </source>
</evidence>
<gene>
    <name evidence="2" type="ORF">HYC85_017264</name>
</gene>
<reference evidence="3" key="1">
    <citation type="journal article" date="2020" name="Nat. Commun.">
        <title>Genome assembly of wild tea tree DASZ reveals pedigree and selection history of tea varieties.</title>
        <authorList>
            <person name="Zhang W."/>
            <person name="Zhang Y."/>
            <person name="Qiu H."/>
            <person name="Guo Y."/>
            <person name="Wan H."/>
            <person name="Zhang X."/>
            <person name="Scossa F."/>
            <person name="Alseekh S."/>
            <person name="Zhang Q."/>
            <person name="Wang P."/>
            <person name="Xu L."/>
            <person name="Schmidt M.H."/>
            <person name="Jia X."/>
            <person name="Li D."/>
            <person name="Zhu A."/>
            <person name="Guo F."/>
            <person name="Chen W."/>
            <person name="Ni D."/>
            <person name="Usadel B."/>
            <person name="Fernie A.R."/>
            <person name="Wen W."/>
        </authorList>
    </citation>
    <scope>NUCLEOTIDE SEQUENCE [LARGE SCALE GENOMIC DNA]</scope>
    <source>
        <strain evidence="3">cv. G240</strain>
    </source>
</reference>